<dbReference type="OrthoDB" id="10023911at2759"/>
<name>A0A814FDQ2_9BILA</name>
<reference evidence="2" key="1">
    <citation type="submission" date="2021-02" db="EMBL/GenBank/DDBJ databases">
        <authorList>
            <person name="Nowell W R."/>
        </authorList>
    </citation>
    <scope>NUCLEOTIDE SEQUENCE</scope>
</reference>
<feature type="region of interest" description="Disordered" evidence="1">
    <location>
        <begin position="284"/>
        <end position="376"/>
    </location>
</feature>
<dbReference type="AlphaFoldDB" id="A0A814FDQ2"/>
<protein>
    <submittedName>
        <fullName evidence="2">Uncharacterized protein</fullName>
    </submittedName>
</protein>
<feature type="region of interest" description="Disordered" evidence="1">
    <location>
        <begin position="17"/>
        <end position="84"/>
    </location>
</feature>
<dbReference type="Proteomes" id="UP000663881">
    <property type="component" value="Unassembled WGS sequence"/>
</dbReference>
<gene>
    <name evidence="3" type="ORF">JYZ213_LOCUS41882</name>
    <name evidence="4" type="ORF">OKA104_LOCUS42449</name>
    <name evidence="2" type="ORF">VCS650_LOCUS13846</name>
</gene>
<dbReference type="Proteomes" id="UP000663845">
    <property type="component" value="Unassembled WGS sequence"/>
</dbReference>
<evidence type="ECO:0000313" key="4">
    <source>
        <dbReference type="EMBL" id="CAF4228920.1"/>
    </source>
</evidence>
<dbReference type="EMBL" id="CAJNON010000113">
    <property type="protein sequence ID" value="CAF0984397.1"/>
    <property type="molecule type" value="Genomic_DNA"/>
</dbReference>
<evidence type="ECO:0000256" key="1">
    <source>
        <dbReference type="SAM" id="MobiDB-lite"/>
    </source>
</evidence>
<dbReference type="EMBL" id="CAJOAY010010917">
    <property type="protein sequence ID" value="CAF4228920.1"/>
    <property type="molecule type" value="Genomic_DNA"/>
</dbReference>
<evidence type="ECO:0000313" key="2">
    <source>
        <dbReference type="EMBL" id="CAF0984397.1"/>
    </source>
</evidence>
<evidence type="ECO:0000313" key="5">
    <source>
        <dbReference type="Proteomes" id="UP000663891"/>
    </source>
</evidence>
<sequence length="376" mass="41798">MKNIFNNPVVRMVRDEVNDLRKKNKDTKTDQEIPSGPPAYYHHPPSTSSSTTTTDSYSHTASSTAGYSQTNAYPTLTTHNNQERDRQSFLGKIESTTTNLLGNVIGQDTVVSVAHKLNTAVTTGRNARELLRNGAIVQLVSKSAGSLLQVVMSTNGVLIFDGNGAANSFNTYFTVEEAEKGRLRFHNNYNYLAFEGKLACIMSFPPGAKNNTSIDFRVHDILGTSELVALESCAYKNHFISISPDGLLKTTNTKDKNIDAQFSVVPIINNQQMMYPQQTQPHQLYNMSPYSSIPSNNANVSMDSQPSSMYHDQSQSLYPQPPKYHEQSQPLYPQPPMYQQQQHQPPPSTSLENSSYATQSPYNQSTTSSSLYPKFN</sequence>
<feature type="compositionally biased region" description="Polar residues" evidence="1">
    <location>
        <begin position="66"/>
        <end position="80"/>
    </location>
</feature>
<feature type="compositionally biased region" description="Polar residues" evidence="1">
    <location>
        <begin position="349"/>
        <end position="376"/>
    </location>
</feature>
<evidence type="ECO:0000313" key="3">
    <source>
        <dbReference type="EMBL" id="CAF1472320.1"/>
    </source>
</evidence>
<proteinExistence type="predicted"/>
<dbReference type="EMBL" id="CAJNOG010001805">
    <property type="protein sequence ID" value="CAF1472320.1"/>
    <property type="molecule type" value="Genomic_DNA"/>
</dbReference>
<organism evidence="2 5">
    <name type="scientific">Adineta steineri</name>
    <dbReference type="NCBI Taxonomy" id="433720"/>
    <lineage>
        <taxon>Eukaryota</taxon>
        <taxon>Metazoa</taxon>
        <taxon>Spiralia</taxon>
        <taxon>Gnathifera</taxon>
        <taxon>Rotifera</taxon>
        <taxon>Eurotatoria</taxon>
        <taxon>Bdelloidea</taxon>
        <taxon>Adinetida</taxon>
        <taxon>Adinetidae</taxon>
        <taxon>Adineta</taxon>
    </lineage>
</organism>
<accession>A0A814FDQ2</accession>
<feature type="compositionally biased region" description="Basic and acidic residues" evidence="1">
    <location>
        <begin position="17"/>
        <end position="31"/>
    </location>
</feature>
<feature type="compositionally biased region" description="Low complexity" evidence="1">
    <location>
        <begin position="327"/>
        <end position="343"/>
    </location>
</feature>
<feature type="compositionally biased region" description="Polar residues" evidence="1">
    <location>
        <begin position="284"/>
        <end position="318"/>
    </location>
</feature>
<dbReference type="Proteomes" id="UP000663891">
    <property type="component" value="Unassembled WGS sequence"/>
</dbReference>
<feature type="compositionally biased region" description="Low complexity" evidence="1">
    <location>
        <begin position="38"/>
        <end position="65"/>
    </location>
</feature>
<comment type="caution">
    <text evidence="2">The sequence shown here is derived from an EMBL/GenBank/DDBJ whole genome shotgun (WGS) entry which is preliminary data.</text>
</comment>